<keyword evidence="13" id="KW-1185">Reference proteome</keyword>
<dbReference type="AlphaFoldDB" id="A0AAE0TJA5"/>
<evidence type="ECO:0000256" key="3">
    <source>
        <dbReference type="ARBA" id="ARBA00004322"/>
    </source>
</evidence>
<keyword evidence="4" id="KW-0540">Nuclease</keyword>
<sequence>QESKSILSGPVRRSESVVTVTQVAGHIQILDGVKMHWTLGLLTLCSVIFRLNAIVKVERKIITFNTALQYSIPMKQLRRQNLLKGLEASNADVVCLQEVYHVSDTVWLRDRLSKKFPQSLSFNYILVNKVTGEPLCKNPNVTAFLQCKLNQCSTGNNNSVENDIIVFMRCLLTNCASLLFGMPQSCLTCFFLFPDPTEALNVCMNPNTGINVPGLLLLSKYPFNDARALEHHKDVMEIAKQGYLVANIKTIGTVICTHFATRFLEDLYPEVLLPYANYASQNLIELRQLLEVFKHTKPLILTGDFNTGPQQADKDVCEYNPESYKVLTCLTSNLEHTILDKCTYCKDNTWSHEKCNVIIDHVFVRGITIKEIKRIFDQRTVKMDTKSYHVSDHYGVMATILVGQ</sequence>
<evidence type="ECO:0000256" key="9">
    <source>
        <dbReference type="ARBA" id="ARBA00023204"/>
    </source>
</evidence>
<dbReference type="InterPro" id="IPR051547">
    <property type="entry name" value="TDP2-like"/>
</dbReference>
<evidence type="ECO:0000256" key="4">
    <source>
        <dbReference type="ARBA" id="ARBA00022722"/>
    </source>
</evidence>
<evidence type="ECO:0000259" key="11">
    <source>
        <dbReference type="Pfam" id="PF03372"/>
    </source>
</evidence>
<feature type="non-terminal residue" evidence="12">
    <location>
        <position position="404"/>
    </location>
</feature>
<dbReference type="GO" id="GO:0016605">
    <property type="term" value="C:PML body"/>
    <property type="evidence" value="ECO:0007669"/>
    <property type="project" value="UniProtKB-SubCell"/>
</dbReference>
<evidence type="ECO:0000256" key="7">
    <source>
        <dbReference type="ARBA" id="ARBA00022801"/>
    </source>
</evidence>
<comment type="cofactor">
    <cofactor evidence="1">
        <name>Mn(2+)</name>
        <dbReference type="ChEBI" id="CHEBI:29035"/>
    </cofactor>
</comment>
<keyword evidence="9" id="KW-0234">DNA repair</keyword>
<keyword evidence="10" id="KW-0539">Nucleus</keyword>
<reference evidence="12" key="2">
    <citation type="journal article" date="2021" name="Genome Biol. Evol.">
        <title>Developing a high-quality reference genome for a parasitic bivalve with doubly uniparental inheritance (Bivalvia: Unionida).</title>
        <authorList>
            <person name="Smith C.H."/>
        </authorList>
    </citation>
    <scope>NUCLEOTIDE SEQUENCE</scope>
    <source>
        <strain evidence="12">CHS0354</strain>
        <tissue evidence="12">Mantle</tissue>
    </source>
</reference>
<accession>A0AAE0TJA5</accession>
<reference evidence="12" key="3">
    <citation type="submission" date="2023-05" db="EMBL/GenBank/DDBJ databases">
        <authorList>
            <person name="Smith C.H."/>
        </authorList>
    </citation>
    <scope>NUCLEOTIDE SEQUENCE</scope>
    <source>
        <strain evidence="12">CHS0354</strain>
        <tissue evidence="12">Mantle</tissue>
    </source>
</reference>
<dbReference type="Proteomes" id="UP001195483">
    <property type="component" value="Unassembled WGS sequence"/>
</dbReference>
<protein>
    <recommendedName>
        <fullName evidence="11">Endonuclease/exonuclease/phosphatase domain-containing protein</fullName>
    </recommendedName>
</protein>
<evidence type="ECO:0000256" key="8">
    <source>
        <dbReference type="ARBA" id="ARBA00022842"/>
    </source>
</evidence>
<dbReference type="InterPro" id="IPR036691">
    <property type="entry name" value="Endo/exonu/phosph_ase_sf"/>
</dbReference>
<comment type="cofactor">
    <cofactor evidence="2">
        <name>Mg(2+)</name>
        <dbReference type="ChEBI" id="CHEBI:18420"/>
    </cofactor>
</comment>
<evidence type="ECO:0000313" key="13">
    <source>
        <dbReference type="Proteomes" id="UP001195483"/>
    </source>
</evidence>
<name>A0AAE0TJA5_9BIVA</name>
<evidence type="ECO:0000256" key="2">
    <source>
        <dbReference type="ARBA" id="ARBA00001946"/>
    </source>
</evidence>
<dbReference type="Pfam" id="PF03372">
    <property type="entry name" value="Exo_endo_phos"/>
    <property type="match status" value="1"/>
</dbReference>
<keyword evidence="5" id="KW-0479">Metal-binding</keyword>
<comment type="subcellular location">
    <subcellularLocation>
        <location evidence="3">Nucleus</location>
        <location evidence="3">PML body</location>
    </subcellularLocation>
</comment>
<dbReference type="GO" id="GO:0016787">
    <property type="term" value="F:hydrolase activity"/>
    <property type="evidence" value="ECO:0007669"/>
    <property type="project" value="UniProtKB-KW"/>
</dbReference>
<evidence type="ECO:0000256" key="10">
    <source>
        <dbReference type="ARBA" id="ARBA00023242"/>
    </source>
</evidence>
<dbReference type="PANTHER" id="PTHR15822">
    <property type="entry name" value="TRAF AND TNF RECEPTOR-ASSOCIATED PROTEIN"/>
    <property type="match status" value="1"/>
</dbReference>
<evidence type="ECO:0000256" key="5">
    <source>
        <dbReference type="ARBA" id="ARBA00022723"/>
    </source>
</evidence>
<dbReference type="InterPro" id="IPR005135">
    <property type="entry name" value="Endo/exonuclease/phosphatase"/>
</dbReference>
<evidence type="ECO:0000256" key="1">
    <source>
        <dbReference type="ARBA" id="ARBA00001936"/>
    </source>
</evidence>
<feature type="domain" description="Endonuclease/exonuclease/phosphatase" evidence="11">
    <location>
        <begin position="63"/>
        <end position="366"/>
    </location>
</feature>
<gene>
    <name evidence="12" type="ORF">CHS0354_015100</name>
</gene>
<dbReference type="PANTHER" id="PTHR15822:SF4">
    <property type="entry name" value="TYROSYL-DNA PHOSPHODIESTERASE 2"/>
    <property type="match status" value="1"/>
</dbReference>
<keyword evidence="8" id="KW-0460">Magnesium</keyword>
<dbReference type="SUPFAM" id="SSF56219">
    <property type="entry name" value="DNase I-like"/>
    <property type="match status" value="1"/>
</dbReference>
<evidence type="ECO:0000256" key="6">
    <source>
        <dbReference type="ARBA" id="ARBA00022763"/>
    </source>
</evidence>
<keyword evidence="7" id="KW-0378">Hydrolase</keyword>
<dbReference type="Gene3D" id="3.60.10.10">
    <property type="entry name" value="Endonuclease/exonuclease/phosphatase"/>
    <property type="match status" value="2"/>
</dbReference>
<comment type="caution">
    <text evidence="12">The sequence shown here is derived from an EMBL/GenBank/DDBJ whole genome shotgun (WGS) entry which is preliminary data.</text>
</comment>
<keyword evidence="6" id="KW-0227">DNA damage</keyword>
<organism evidence="12 13">
    <name type="scientific">Potamilus streckersoni</name>
    <dbReference type="NCBI Taxonomy" id="2493646"/>
    <lineage>
        <taxon>Eukaryota</taxon>
        <taxon>Metazoa</taxon>
        <taxon>Spiralia</taxon>
        <taxon>Lophotrochozoa</taxon>
        <taxon>Mollusca</taxon>
        <taxon>Bivalvia</taxon>
        <taxon>Autobranchia</taxon>
        <taxon>Heteroconchia</taxon>
        <taxon>Palaeoheterodonta</taxon>
        <taxon>Unionida</taxon>
        <taxon>Unionoidea</taxon>
        <taxon>Unionidae</taxon>
        <taxon>Ambleminae</taxon>
        <taxon>Lampsilini</taxon>
        <taxon>Potamilus</taxon>
    </lineage>
</organism>
<reference evidence="12" key="1">
    <citation type="journal article" date="2021" name="Genome Biol. Evol.">
        <title>A High-Quality Reference Genome for a Parasitic Bivalve with Doubly Uniparental Inheritance (Bivalvia: Unionida).</title>
        <authorList>
            <person name="Smith C.H."/>
        </authorList>
    </citation>
    <scope>NUCLEOTIDE SEQUENCE</scope>
    <source>
        <strain evidence="12">CHS0354</strain>
    </source>
</reference>
<dbReference type="GO" id="GO:0004518">
    <property type="term" value="F:nuclease activity"/>
    <property type="evidence" value="ECO:0007669"/>
    <property type="project" value="UniProtKB-KW"/>
</dbReference>
<dbReference type="EMBL" id="JAEAOA010000938">
    <property type="protein sequence ID" value="KAK3610983.1"/>
    <property type="molecule type" value="Genomic_DNA"/>
</dbReference>
<evidence type="ECO:0000313" key="12">
    <source>
        <dbReference type="EMBL" id="KAK3610983.1"/>
    </source>
</evidence>
<proteinExistence type="predicted"/>
<dbReference type="GO" id="GO:0046872">
    <property type="term" value="F:metal ion binding"/>
    <property type="evidence" value="ECO:0007669"/>
    <property type="project" value="UniProtKB-KW"/>
</dbReference>
<dbReference type="GO" id="GO:0006281">
    <property type="term" value="P:DNA repair"/>
    <property type="evidence" value="ECO:0007669"/>
    <property type="project" value="UniProtKB-KW"/>
</dbReference>